<dbReference type="Proteomes" id="UP001151760">
    <property type="component" value="Unassembled WGS sequence"/>
</dbReference>
<gene>
    <name evidence="2" type="ORF">Tco_0953135</name>
</gene>
<evidence type="ECO:0000313" key="2">
    <source>
        <dbReference type="EMBL" id="GJT44420.1"/>
    </source>
</evidence>
<dbReference type="InterPro" id="IPR039537">
    <property type="entry name" value="Retrotran_Ty1/copia-like"/>
</dbReference>
<evidence type="ECO:0000313" key="3">
    <source>
        <dbReference type="Proteomes" id="UP001151760"/>
    </source>
</evidence>
<dbReference type="PANTHER" id="PTHR42648:SF32">
    <property type="entry name" value="RIBONUCLEASE H-LIKE DOMAIN, GAG-PRE-INTEGRASE DOMAIN PROTEIN-RELATED"/>
    <property type="match status" value="1"/>
</dbReference>
<accession>A0ABQ5DZ03</accession>
<feature type="compositionally biased region" description="Basic and acidic residues" evidence="1">
    <location>
        <begin position="203"/>
        <end position="215"/>
    </location>
</feature>
<feature type="compositionally biased region" description="Polar residues" evidence="1">
    <location>
        <begin position="219"/>
        <end position="236"/>
    </location>
</feature>
<name>A0ABQ5DZ03_9ASTR</name>
<sequence>MLADSLLPIPFWAEAVNTACYVLNRVLVTKPQNKTPYELLIGKPPSISFMRPFGCPLTILNTLDPLGKFDGKSDEGYLLGYSTTRSGPDWMFDLDFLTNTMNYIPVSVENQITVDAGTQESYVVGSSGKDKEPTQEYILLPLHPHRPRIPVEDVIQDAQEKSSKNAPNDKGELDSEDIAAEQALKDDLERMVAQEMAAQAVDDATRQAFEEEKRKSASTKRAAQATSINKLNTGRPSVNTANTPYVSAASTPTGANAGESSFVYLGGQIPIDASTLPNADLPTDPNMPDLEDVSNAFPNDGIFSGAYDDDDVGAEADFNNMDNTIDVSPIPTLRVHKDHPKGQILGDPKSAVQTRGKIQKASSVQQALVSYIYNQNRTNHKDHQNCLFACFLSDA</sequence>
<dbReference type="EMBL" id="BQNB010015811">
    <property type="protein sequence ID" value="GJT44420.1"/>
    <property type="molecule type" value="Genomic_DNA"/>
</dbReference>
<evidence type="ECO:0000256" key="1">
    <source>
        <dbReference type="SAM" id="MobiDB-lite"/>
    </source>
</evidence>
<keyword evidence="3" id="KW-1185">Reference proteome</keyword>
<dbReference type="InterPro" id="IPR012337">
    <property type="entry name" value="RNaseH-like_sf"/>
</dbReference>
<comment type="caution">
    <text evidence="2">The sequence shown here is derived from an EMBL/GenBank/DDBJ whole genome shotgun (WGS) entry which is preliminary data.</text>
</comment>
<dbReference type="PANTHER" id="PTHR42648">
    <property type="entry name" value="TRANSPOSASE, PUTATIVE-RELATED"/>
    <property type="match status" value="1"/>
</dbReference>
<feature type="region of interest" description="Disordered" evidence="1">
    <location>
        <begin position="203"/>
        <end position="236"/>
    </location>
</feature>
<organism evidence="2 3">
    <name type="scientific">Tanacetum coccineum</name>
    <dbReference type="NCBI Taxonomy" id="301880"/>
    <lineage>
        <taxon>Eukaryota</taxon>
        <taxon>Viridiplantae</taxon>
        <taxon>Streptophyta</taxon>
        <taxon>Embryophyta</taxon>
        <taxon>Tracheophyta</taxon>
        <taxon>Spermatophyta</taxon>
        <taxon>Magnoliopsida</taxon>
        <taxon>eudicotyledons</taxon>
        <taxon>Gunneridae</taxon>
        <taxon>Pentapetalae</taxon>
        <taxon>asterids</taxon>
        <taxon>campanulids</taxon>
        <taxon>Asterales</taxon>
        <taxon>Asteraceae</taxon>
        <taxon>Asteroideae</taxon>
        <taxon>Anthemideae</taxon>
        <taxon>Anthemidinae</taxon>
        <taxon>Tanacetum</taxon>
    </lineage>
</organism>
<reference evidence="2" key="2">
    <citation type="submission" date="2022-01" db="EMBL/GenBank/DDBJ databases">
        <authorList>
            <person name="Yamashiro T."/>
            <person name="Shiraishi A."/>
            <person name="Satake H."/>
            <person name="Nakayama K."/>
        </authorList>
    </citation>
    <scope>NUCLEOTIDE SEQUENCE</scope>
</reference>
<dbReference type="SUPFAM" id="SSF53098">
    <property type="entry name" value="Ribonuclease H-like"/>
    <property type="match status" value="1"/>
</dbReference>
<protein>
    <submittedName>
        <fullName evidence="2">Ribonuclease H-like domain-containing protein</fullName>
    </submittedName>
</protein>
<reference evidence="2" key="1">
    <citation type="journal article" date="2022" name="Int. J. Mol. Sci.">
        <title>Draft Genome of Tanacetum Coccineum: Genomic Comparison of Closely Related Tanacetum-Family Plants.</title>
        <authorList>
            <person name="Yamashiro T."/>
            <person name="Shiraishi A."/>
            <person name="Nakayama K."/>
            <person name="Satake H."/>
        </authorList>
    </citation>
    <scope>NUCLEOTIDE SEQUENCE</scope>
</reference>
<proteinExistence type="predicted"/>